<dbReference type="OrthoDB" id="3524974at2"/>
<gene>
    <name evidence="1" type="ORF">BON30_29315</name>
</gene>
<evidence type="ECO:0000313" key="2">
    <source>
        <dbReference type="Proteomes" id="UP000182229"/>
    </source>
</evidence>
<organism evidence="1 2">
    <name type="scientific">Cystobacter ferrugineus</name>
    <dbReference type="NCBI Taxonomy" id="83449"/>
    <lineage>
        <taxon>Bacteria</taxon>
        <taxon>Pseudomonadati</taxon>
        <taxon>Myxococcota</taxon>
        <taxon>Myxococcia</taxon>
        <taxon>Myxococcales</taxon>
        <taxon>Cystobacterineae</taxon>
        <taxon>Archangiaceae</taxon>
        <taxon>Cystobacter</taxon>
    </lineage>
</organism>
<comment type="caution">
    <text evidence="1">The sequence shown here is derived from an EMBL/GenBank/DDBJ whole genome shotgun (WGS) entry which is preliminary data.</text>
</comment>
<dbReference type="Proteomes" id="UP000182229">
    <property type="component" value="Unassembled WGS sequence"/>
</dbReference>
<accession>A0A1L9B550</accession>
<reference evidence="1 2" key="2">
    <citation type="submission" date="2016-12" db="EMBL/GenBank/DDBJ databases">
        <title>Draft Genome Sequence of Cystobacter ferrugineus Strain Cbfe23.</title>
        <authorList>
            <person name="Akbar S."/>
            <person name="Dowd S.E."/>
            <person name="Stevens D.C."/>
        </authorList>
    </citation>
    <scope>NUCLEOTIDE SEQUENCE [LARGE SCALE GENOMIC DNA]</scope>
    <source>
        <strain evidence="1 2">Cbfe23</strain>
    </source>
</reference>
<dbReference type="AlphaFoldDB" id="A0A1L9B550"/>
<evidence type="ECO:0000313" key="1">
    <source>
        <dbReference type="EMBL" id="OJH37389.1"/>
    </source>
</evidence>
<name>A0A1L9B550_9BACT</name>
<dbReference type="EMBL" id="MPIN01000008">
    <property type="protein sequence ID" value="OJH37389.1"/>
    <property type="molecule type" value="Genomic_DNA"/>
</dbReference>
<proteinExistence type="predicted"/>
<keyword evidence="2" id="KW-1185">Reference proteome</keyword>
<reference evidence="2" key="1">
    <citation type="submission" date="2016-11" db="EMBL/GenBank/DDBJ databases">
        <authorList>
            <person name="Shukria A."/>
            <person name="Stevens D.C."/>
        </authorList>
    </citation>
    <scope>NUCLEOTIDE SEQUENCE [LARGE SCALE GENOMIC DNA]</scope>
    <source>
        <strain evidence="2">Cbfe23</strain>
    </source>
</reference>
<dbReference type="STRING" id="83449.BON30_29315"/>
<sequence length="165" mass="18103">MLHPLVLGAVAVLIINDHVLKARWPSWWTGKLSDVAGLAMFPLLLQALWEHVSARGERSFRPSRTVLVGCVLVTGLCFSAIKLWPLAGAGWQWGLGVLQWPFLLLQALLSGRPSPPVLPAAHTLDVTDLLTLPALLVSLKLGWRRCGTEAQRWCSRSSFTSRPAP</sequence>
<protein>
    <submittedName>
        <fullName evidence="1">Uncharacterized protein</fullName>
    </submittedName>
</protein>